<proteinExistence type="predicted"/>
<keyword evidence="3" id="KW-1185">Reference proteome</keyword>
<feature type="compositionally biased region" description="Basic residues" evidence="1">
    <location>
        <begin position="110"/>
        <end position="122"/>
    </location>
</feature>
<dbReference type="Proteomes" id="UP000324585">
    <property type="component" value="Unassembled WGS sequence"/>
</dbReference>
<comment type="caution">
    <text evidence="2">The sequence shown here is derived from an EMBL/GenBank/DDBJ whole genome shotgun (WGS) entry which is preliminary data.</text>
</comment>
<feature type="region of interest" description="Disordered" evidence="1">
    <location>
        <begin position="351"/>
        <end position="407"/>
    </location>
</feature>
<feature type="region of interest" description="Disordered" evidence="1">
    <location>
        <begin position="41"/>
        <end position="67"/>
    </location>
</feature>
<feature type="compositionally biased region" description="Low complexity" evidence="1">
    <location>
        <begin position="321"/>
        <end position="332"/>
    </location>
</feature>
<reference evidence="3" key="1">
    <citation type="journal article" date="2019" name="Nat. Commun.">
        <title>Expansion of phycobilisome linker gene families in mesophilic red algae.</title>
        <authorList>
            <person name="Lee J."/>
            <person name="Kim D."/>
            <person name="Bhattacharya D."/>
            <person name="Yoon H.S."/>
        </authorList>
    </citation>
    <scope>NUCLEOTIDE SEQUENCE [LARGE SCALE GENOMIC DNA]</scope>
    <source>
        <strain evidence="3">CCMP 1328</strain>
    </source>
</reference>
<feature type="compositionally biased region" description="Basic and acidic residues" evidence="1">
    <location>
        <begin position="571"/>
        <end position="585"/>
    </location>
</feature>
<feature type="region of interest" description="Disordered" evidence="1">
    <location>
        <begin position="302"/>
        <end position="334"/>
    </location>
</feature>
<sequence length="637" mass="67593">MEEQDSERVSSDAVLANELLERFRAEAATRARGCCGMAWRATRPRRSGGPADGGGGHSGSRPQDAHLHDGDETFFRFVGNDHAVYHRDTASLNNSHANIEISFQAAAPKYHKNTKSRNRSRTISREPSFHDDTLNAPANVRKPSSATTEQEDGPVFRSITQSSLNNAQADGSNTSSPNAFLSPRLIHPRSATEQFSSPGSARGFELHEQDLSLEDSLVMGKGTLVMNLNEIAKAAADMKAGAHVAPDFSLRFDSEGVPEVPDSQPSPTQQSGFRTPESELSRSSLHSSKLWQQRENLLVSPRAVKSPRVVRSPGLMMSPRSPQLPSGAAAAGSGAGGQQLLYSLKSPRKMDAGDTAVKGNDVPNSSSKAGSLARPPAAPVHGRQAGSQTEPVVLRTSDGVHKSRSLDPKVPLLARSLIASASSSEVPAGEGGSGSLLKAKTAGSKPSNSTQGAHNSLRTSGSNMLRSHAADNTAISPRARSSPLRPCDSDGREVCAGDALSPSASASAAAFADQANIGQKPPTALMRHLSQKLMSKRASHMQARAESKDSHDAGARHAGPGLLHGRSFRHLSAESRAASKDRESILDSEPSPRQPKHYMMNSLSRVKLPHVDNGAAASLSPRAQKTNSPWFEKQASK</sequence>
<feature type="compositionally biased region" description="Polar residues" evidence="1">
    <location>
        <begin position="263"/>
        <end position="273"/>
    </location>
</feature>
<feature type="region of interest" description="Disordered" evidence="1">
    <location>
        <begin position="421"/>
        <end position="493"/>
    </location>
</feature>
<feature type="compositionally biased region" description="Basic and acidic residues" evidence="1">
    <location>
        <begin position="123"/>
        <end position="133"/>
    </location>
</feature>
<feature type="compositionally biased region" description="Basic and acidic residues" evidence="1">
    <location>
        <begin position="398"/>
        <end position="407"/>
    </location>
</feature>
<protein>
    <submittedName>
        <fullName evidence="2">Uncharacterized protein</fullName>
    </submittedName>
</protein>
<organism evidence="2 3">
    <name type="scientific">Porphyridium purpureum</name>
    <name type="common">Red alga</name>
    <name type="synonym">Porphyridium cruentum</name>
    <dbReference type="NCBI Taxonomy" id="35688"/>
    <lineage>
        <taxon>Eukaryota</taxon>
        <taxon>Rhodophyta</taxon>
        <taxon>Bangiophyceae</taxon>
        <taxon>Porphyridiales</taxon>
        <taxon>Porphyridiaceae</taxon>
        <taxon>Porphyridium</taxon>
    </lineage>
</organism>
<feature type="compositionally biased region" description="Basic and acidic residues" evidence="1">
    <location>
        <begin position="543"/>
        <end position="555"/>
    </location>
</feature>
<feature type="region of interest" description="Disordered" evidence="1">
    <location>
        <begin position="252"/>
        <end position="287"/>
    </location>
</feature>
<name>A0A5J4YNM5_PORPP</name>
<accession>A0A5J4YNM5</accession>
<dbReference type="AlphaFoldDB" id="A0A5J4YNM5"/>
<feature type="region of interest" description="Disordered" evidence="1">
    <location>
        <begin position="532"/>
        <end position="637"/>
    </location>
</feature>
<gene>
    <name evidence="2" type="ORF">FVE85_8047</name>
</gene>
<dbReference type="EMBL" id="VRMN01000009">
    <property type="protein sequence ID" value="KAA8492540.1"/>
    <property type="molecule type" value="Genomic_DNA"/>
</dbReference>
<evidence type="ECO:0000313" key="3">
    <source>
        <dbReference type="Proteomes" id="UP000324585"/>
    </source>
</evidence>
<feature type="compositionally biased region" description="Polar residues" evidence="1">
    <location>
        <begin position="444"/>
        <end position="465"/>
    </location>
</feature>
<evidence type="ECO:0000256" key="1">
    <source>
        <dbReference type="SAM" id="MobiDB-lite"/>
    </source>
</evidence>
<evidence type="ECO:0000313" key="2">
    <source>
        <dbReference type="EMBL" id="KAA8492540.1"/>
    </source>
</evidence>
<feature type="region of interest" description="Disordered" evidence="1">
    <location>
        <begin position="110"/>
        <end position="154"/>
    </location>
</feature>